<evidence type="ECO:0000259" key="2">
    <source>
        <dbReference type="PROSITE" id="PS50263"/>
    </source>
</evidence>
<dbReference type="InterPro" id="IPR036526">
    <property type="entry name" value="C-N_Hydrolase_sf"/>
</dbReference>
<accession>A0A7W7WSC4</accession>
<dbReference type="EMBL" id="JACHJW010000001">
    <property type="protein sequence ID" value="MBB4961502.1"/>
    <property type="molecule type" value="Genomic_DNA"/>
</dbReference>
<evidence type="ECO:0000256" key="1">
    <source>
        <dbReference type="ARBA" id="ARBA00010613"/>
    </source>
</evidence>
<proteinExistence type="inferred from homology"/>
<evidence type="ECO:0000313" key="3">
    <source>
        <dbReference type="EMBL" id="MBB4961502.1"/>
    </source>
</evidence>
<dbReference type="AlphaFoldDB" id="A0A7W7WSC4"/>
<gene>
    <name evidence="3" type="ORF">FHR38_005235</name>
</gene>
<dbReference type="PANTHER" id="PTHR23088">
    <property type="entry name" value="NITRILASE-RELATED"/>
    <property type="match status" value="1"/>
</dbReference>
<comment type="similarity">
    <text evidence="1">Belongs to the carbon-nitrogen hydrolase superfamily. NIT1/NIT2 family.</text>
</comment>
<keyword evidence="3" id="KW-0378">Hydrolase</keyword>
<sequence length="288" mass="30007">MPPLATPAPLGPLTVAAGQAESVPGDLTTNVATAARLVRRATDLGATVVVLPELFLPAYHPPALRVDPAGTDLAASADRRVADARLDPLQAATRDGSAVLVVGAAVRHPDGRRTCSSLVVDRSGDVTVGYDKQHLCGPDEIELFTPGPCGATLVVEGWRLGLGICYDACFPEHGRAAADDGAHGYLCPSGYLTGSAHRRDLYYPARALDNGMYVVFANIVGGTPPWQFNGGAAIYDPEGRPLDRAADEGEAVAVATLDPAELTRVRTAHTMLVDRLADQGTGRGLLVG</sequence>
<dbReference type="PANTHER" id="PTHR23088:SF27">
    <property type="entry name" value="DEAMINATED GLUTATHIONE AMIDASE"/>
    <property type="match status" value="1"/>
</dbReference>
<keyword evidence="4" id="KW-1185">Reference proteome</keyword>
<dbReference type="Proteomes" id="UP000578819">
    <property type="component" value="Unassembled WGS sequence"/>
</dbReference>
<dbReference type="GO" id="GO:0016787">
    <property type="term" value="F:hydrolase activity"/>
    <property type="evidence" value="ECO:0007669"/>
    <property type="project" value="UniProtKB-KW"/>
</dbReference>
<dbReference type="SUPFAM" id="SSF56317">
    <property type="entry name" value="Carbon-nitrogen hydrolase"/>
    <property type="match status" value="1"/>
</dbReference>
<comment type="caution">
    <text evidence="3">The sequence shown here is derived from an EMBL/GenBank/DDBJ whole genome shotgun (WGS) entry which is preliminary data.</text>
</comment>
<name>A0A7W7WSC4_9ACTN</name>
<dbReference type="PROSITE" id="PS50263">
    <property type="entry name" value="CN_HYDROLASE"/>
    <property type="match status" value="1"/>
</dbReference>
<evidence type="ECO:0000313" key="4">
    <source>
        <dbReference type="Proteomes" id="UP000578819"/>
    </source>
</evidence>
<dbReference type="InterPro" id="IPR003010">
    <property type="entry name" value="C-N_Hydrolase"/>
</dbReference>
<dbReference type="Pfam" id="PF00795">
    <property type="entry name" value="CN_hydrolase"/>
    <property type="match status" value="1"/>
</dbReference>
<dbReference type="Gene3D" id="3.60.110.10">
    <property type="entry name" value="Carbon-nitrogen hydrolase"/>
    <property type="match status" value="1"/>
</dbReference>
<feature type="domain" description="CN hydrolase" evidence="2">
    <location>
        <begin position="13"/>
        <end position="259"/>
    </location>
</feature>
<dbReference type="RefSeq" id="WP_184537084.1">
    <property type="nucleotide sequence ID" value="NZ_JACHJW010000001.1"/>
</dbReference>
<organism evidence="3 4">
    <name type="scientific">Micromonospora polyrhachis</name>
    <dbReference type="NCBI Taxonomy" id="1282883"/>
    <lineage>
        <taxon>Bacteria</taxon>
        <taxon>Bacillati</taxon>
        <taxon>Actinomycetota</taxon>
        <taxon>Actinomycetes</taxon>
        <taxon>Micromonosporales</taxon>
        <taxon>Micromonosporaceae</taxon>
        <taxon>Micromonospora</taxon>
    </lineage>
</organism>
<reference evidence="3 4" key="1">
    <citation type="submission" date="2020-08" db="EMBL/GenBank/DDBJ databases">
        <title>Sequencing the genomes of 1000 actinobacteria strains.</title>
        <authorList>
            <person name="Klenk H.-P."/>
        </authorList>
    </citation>
    <scope>NUCLEOTIDE SEQUENCE [LARGE SCALE GENOMIC DNA]</scope>
    <source>
        <strain evidence="3 4">DSM 45886</strain>
    </source>
</reference>
<protein>
    <submittedName>
        <fullName evidence="3">Putative amidohydrolase</fullName>
    </submittedName>
</protein>
<dbReference type="CDD" id="cd07197">
    <property type="entry name" value="nitrilase"/>
    <property type="match status" value="1"/>
</dbReference>